<dbReference type="GeneID" id="41330413"/>
<name>A0A5B9DCI2_9ARCH</name>
<accession>A0A5B9DCI2</accession>
<gene>
    <name evidence="2" type="ORF">DSAG12_02427</name>
</gene>
<dbReference type="InterPro" id="IPR011004">
    <property type="entry name" value="Trimer_LpxA-like_sf"/>
</dbReference>
<dbReference type="KEGG" id="psyt:DSAG12_02427"/>
<organism evidence="2 3">
    <name type="scientific">Promethearchaeum syntrophicum</name>
    <dbReference type="NCBI Taxonomy" id="2594042"/>
    <lineage>
        <taxon>Archaea</taxon>
        <taxon>Promethearchaeati</taxon>
        <taxon>Promethearchaeota</taxon>
        <taxon>Promethearchaeia</taxon>
        <taxon>Promethearchaeales</taxon>
        <taxon>Promethearchaeaceae</taxon>
        <taxon>Promethearchaeum</taxon>
    </lineage>
</organism>
<keyword evidence="1" id="KW-0472">Membrane</keyword>
<sequence length="282" mass="32189">MSSPTSVKLAPPAYIDPRIRRKYIIPYIIQIWLSCLPAAFLLYWFYYAELEVFIQNIFSSHTILADSFSFRGMLLSWGWDMPGWVFSILIPINFLLIYLITVIWSATVTKIYIGLLNLRHKPIEGVFLRSEKDKDYVYWNRRNLSRIFLNWILFSVPFTFLKKAFAYQFFGVPIGKNVAMNHCWVSPEFIEIGNNVKIGQAAGVYSFQFEGDKLLVAKVIIKDDVLIGPQAVIYPGTLVNEGVTLDGGCFSDPFTEYKANSVYHGTPAKLIDSAESKDSNST</sequence>
<evidence type="ECO:0008006" key="4">
    <source>
        <dbReference type="Google" id="ProtNLM"/>
    </source>
</evidence>
<dbReference type="EMBL" id="CP042905">
    <property type="protein sequence ID" value="QEE16597.1"/>
    <property type="molecule type" value="Genomic_DNA"/>
</dbReference>
<proteinExistence type="predicted"/>
<evidence type="ECO:0000313" key="3">
    <source>
        <dbReference type="Proteomes" id="UP000321408"/>
    </source>
</evidence>
<keyword evidence="1" id="KW-1133">Transmembrane helix</keyword>
<protein>
    <recommendedName>
        <fullName evidence="4">Acyl transferase</fullName>
    </recommendedName>
</protein>
<dbReference type="Gene3D" id="2.160.10.10">
    <property type="entry name" value="Hexapeptide repeat proteins"/>
    <property type="match status" value="1"/>
</dbReference>
<feature type="transmembrane region" description="Helical" evidence="1">
    <location>
        <begin position="84"/>
        <end position="113"/>
    </location>
</feature>
<dbReference type="SUPFAM" id="SSF51161">
    <property type="entry name" value="Trimeric LpxA-like enzymes"/>
    <property type="match status" value="1"/>
</dbReference>
<reference evidence="2 3" key="1">
    <citation type="journal article" date="2020" name="Nature">
        <title>Isolation of an archaeon at the prokaryote-eukaryote interface.</title>
        <authorList>
            <person name="Imachi H."/>
            <person name="Nobu M.K."/>
            <person name="Nakahara N."/>
            <person name="Morono Y."/>
            <person name="Ogawara M."/>
            <person name="Takaki Y."/>
            <person name="Takano Y."/>
            <person name="Uematsu K."/>
            <person name="Ikuta T."/>
            <person name="Ito M."/>
            <person name="Matsui Y."/>
            <person name="Miyazaki M."/>
            <person name="Murata K."/>
            <person name="Saito Y."/>
            <person name="Sakai S."/>
            <person name="Song C."/>
            <person name="Tasumi E."/>
            <person name="Yamanaka Y."/>
            <person name="Yamaguchi T."/>
            <person name="Kamagata Y."/>
            <person name="Tamaki H."/>
            <person name="Takai K."/>
        </authorList>
    </citation>
    <scope>NUCLEOTIDE SEQUENCE [LARGE SCALE GENOMIC DNA]</scope>
    <source>
        <strain evidence="2 3">MK-D1</strain>
    </source>
</reference>
<dbReference type="Proteomes" id="UP000321408">
    <property type="component" value="Chromosome"/>
</dbReference>
<feature type="transmembrane region" description="Helical" evidence="1">
    <location>
        <begin position="148"/>
        <end position="170"/>
    </location>
</feature>
<evidence type="ECO:0000313" key="2">
    <source>
        <dbReference type="EMBL" id="QEE16597.1"/>
    </source>
</evidence>
<keyword evidence="1" id="KW-0812">Transmembrane</keyword>
<dbReference type="RefSeq" id="WP_147663466.1">
    <property type="nucleotide sequence ID" value="NZ_CP042905.2"/>
</dbReference>
<evidence type="ECO:0000256" key="1">
    <source>
        <dbReference type="SAM" id="Phobius"/>
    </source>
</evidence>
<dbReference type="AlphaFoldDB" id="A0A5B9DCI2"/>
<keyword evidence="3" id="KW-1185">Reference proteome</keyword>
<reference evidence="2 3" key="2">
    <citation type="journal article" date="2024" name="Int. J. Syst. Evol. Microbiol.">
        <title>Promethearchaeum syntrophicum gen. nov., sp. nov., an anaerobic, obligately syntrophic archaeon, the first isolate of the lineage 'Asgard' archaea, and proposal of the new archaeal phylum Promethearchaeota phyl. nov. and kingdom Promethearchaeati regn. nov.</title>
        <authorList>
            <person name="Imachi H."/>
            <person name="Nobu M.K."/>
            <person name="Kato S."/>
            <person name="Takaki Y."/>
            <person name="Miyazaki M."/>
            <person name="Miyata M."/>
            <person name="Ogawara M."/>
            <person name="Saito Y."/>
            <person name="Sakai S."/>
            <person name="Tahara Y.O."/>
            <person name="Takano Y."/>
            <person name="Tasumi E."/>
            <person name="Uematsu K."/>
            <person name="Yoshimura T."/>
            <person name="Itoh T."/>
            <person name="Ohkuma M."/>
            <person name="Takai K."/>
        </authorList>
    </citation>
    <scope>NUCLEOTIDE SEQUENCE [LARGE SCALE GENOMIC DNA]</scope>
    <source>
        <strain evidence="2 3">MK-D1</strain>
    </source>
</reference>
<feature type="transmembrane region" description="Helical" evidence="1">
    <location>
        <begin position="24"/>
        <end position="46"/>
    </location>
</feature>